<organism evidence="5 6">
    <name type="scientific">Anopheles gambiae</name>
    <name type="common">African malaria mosquito</name>
    <dbReference type="NCBI Taxonomy" id="7165"/>
    <lineage>
        <taxon>Eukaryota</taxon>
        <taxon>Metazoa</taxon>
        <taxon>Ecdysozoa</taxon>
        <taxon>Arthropoda</taxon>
        <taxon>Hexapoda</taxon>
        <taxon>Insecta</taxon>
        <taxon>Pterygota</taxon>
        <taxon>Neoptera</taxon>
        <taxon>Endopterygota</taxon>
        <taxon>Diptera</taxon>
        <taxon>Nematocera</taxon>
        <taxon>Culicoidea</taxon>
        <taxon>Culicidae</taxon>
        <taxon>Anophelinae</taxon>
        <taxon>Anopheles</taxon>
    </lineage>
</organism>
<comment type="subcellular location">
    <subcellularLocation>
        <location evidence="1">Nucleus</location>
    </subcellularLocation>
</comment>
<dbReference type="Proteomes" id="UP000007062">
    <property type="component" value="Chromosome 3R"/>
</dbReference>
<dbReference type="EMBL" id="AAAB01008964">
    <property type="status" value="NOT_ANNOTATED_CDS"/>
    <property type="molecule type" value="Genomic_DNA"/>
</dbReference>
<dbReference type="VEuPathDB" id="VectorBase:AGAP008504"/>
<dbReference type="AlphaFoldDB" id="A0A1S4GZ60"/>
<reference evidence="5" key="3">
    <citation type="submission" date="2021-01" db="UniProtKB">
        <authorList>
            <consortium name="EnsemblMetazoa"/>
        </authorList>
    </citation>
    <scope>IDENTIFICATION</scope>
    <source>
        <strain evidence="5">PEST</strain>
    </source>
</reference>
<feature type="compositionally biased region" description="Basic and acidic residues" evidence="4">
    <location>
        <begin position="155"/>
        <end position="167"/>
    </location>
</feature>
<reference evidence="5 6" key="2">
    <citation type="journal article" date="2004" name="Trends Parasitol.">
        <title>The Anopheles gambiae genome: an update.</title>
        <authorList>
            <person name="Mongin E."/>
            <person name="Louis C."/>
            <person name="Holt R.A."/>
            <person name="Birney E."/>
            <person name="Collins F.H."/>
        </authorList>
    </citation>
    <scope>NUCLEOTIDE SEQUENCE [LARGE SCALE GENOMIC DNA]</scope>
    <source>
        <strain evidence="5 6">PEST</strain>
    </source>
</reference>
<keyword evidence="6" id="KW-1185">Reference proteome</keyword>
<evidence type="ECO:0000256" key="1">
    <source>
        <dbReference type="ARBA" id="ARBA00004123"/>
    </source>
</evidence>
<sequence>MILEESGELSVSTQELQALASLDSRQYGFLKLSAPENLKKKALVLKAVKYLERMLIQAYNQKKKAHNEDDKAKKKEVASVVAEGVKIKQEADNPLCDVGVTIDESLPAEIMSTEGSGDAKQPSTPVNEIKTEDGGDAGGSKEDGSEREEEGPATEPDKQTGDGDRDISIDPKTYCKLGHFHLLLEDYEKALSAYQKYYALKADHWRDVPFLYGLGLVYFHYNAFRW</sequence>
<dbReference type="PANTHER" id="PTHR14017:SF1">
    <property type="entry name" value="LD02225P"/>
    <property type="match status" value="1"/>
</dbReference>
<dbReference type="PROSITE" id="PS50005">
    <property type="entry name" value="TPR"/>
    <property type="match status" value="1"/>
</dbReference>
<dbReference type="InterPro" id="IPR019734">
    <property type="entry name" value="TPR_rpt"/>
</dbReference>
<name>A0A1S4GZ60_ANOGA</name>
<feature type="region of interest" description="Disordered" evidence="4">
    <location>
        <begin position="112"/>
        <end position="167"/>
    </location>
</feature>
<dbReference type="InterPro" id="IPR051630">
    <property type="entry name" value="Corepressor-Demethylase"/>
</dbReference>
<dbReference type="EnsemblMetazoa" id="AGAP008504-RA">
    <property type="protein sequence ID" value="AGAP008504-PA"/>
    <property type="gene ID" value="AGAP008504"/>
</dbReference>
<protein>
    <submittedName>
        <fullName evidence="5">TPR_REGION domain-containing protein</fullName>
    </submittedName>
</protein>
<dbReference type="GO" id="GO:0005634">
    <property type="term" value="C:nucleus"/>
    <property type="evidence" value="ECO:0007669"/>
    <property type="project" value="UniProtKB-SubCell"/>
</dbReference>
<evidence type="ECO:0000313" key="5">
    <source>
        <dbReference type="EnsemblMetazoa" id="AGAP008504-PA"/>
    </source>
</evidence>
<feature type="compositionally biased region" description="Basic and acidic residues" evidence="4">
    <location>
        <begin position="129"/>
        <end position="144"/>
    </location>
</feature>
<dbReference type="PANTHER" id="PTHR14017">
    <property type="entry name" value="LYSINE-SPECIFIC DEMETHYLASE"/>
    <property type="match status" value="1"/>
</dbReference>
<evidence type="ECO:0000313" key="6">
    <source>
        <dbReference type="Proteomes" id="UP000007062"/>
    </source>
</evidence>
<dbReference type="SUPFAM" id="SSF48452">
    <property type="entry name" value="TPR-like"/>
    <property type="match status" value="1"/>
</dbReference>
<dbReference type="InterPro" id="IPR011990">
    <property type="entry name" value="TPR-like_helical_dom_sf"/>
</dbReference>
<evidence type="ECO:0000256" key="2">
    <source>
        <dbReference type="ARBA" id="ARBA00023242"/>
    </source>
</evidence>
<evidence type="ECO:0000256" key="3">
    <source>
        <dbReference type="ARBA" id="ARBA00034483"/>
    </source>
</evidence>
<dbReference type="InParanoid" id="A0A1S4GZ60"/>
<accession>A0A1S4GZ60</accession>
<dbReference type="VEuPathDB" id="VectorBase:AGAMI1_007633"/>
<dbReference type="Gene3D" id="1.25.40.10">
    <property type="entry name" value="Tetratricopeptide repeat domain"/>
    <property type="match status" value="1"/>
</dbReference>
<dbReference type="OMA" id="AFRCAYS"/>
<reference evidence="5 6" key="1">
    <citation type="journal article" date="2002" name="Science">
        <title>The genome sequence of the malaria mosquito Anopheles gambiae.</title>
        <authorList>
            <person name="Holt R.A."/>
            <person name="Subramanian G.M."/>
            <person name="Halpern A."/>
            <person name="Sutton G.G."/>
            <person name="Charlab R."/>
            <person name="Nusskern D.R."/>
            <person name="Wincker P."/>
            <person name="Clark A.G."/>
            <person name="Ribeiro J.M."/>
            <person name="Wides R."/>
            <person name="Salzberg S.L."/>
            <person name="Loftus B."/>
            <person name="Yandell M."/>
            <person name="Majoros W.H."/>
            <person name="Rusch D.B."/>
            <person name="Lai Z."/>
            <person name="Kraft C.L."/>
            <person name="Abril J.F."/>
            <person name="Anthouard V."/>
            <person name="Arensburger P."/>
            <person name="Atkinson P.W."/>
            <person name="Baden H."/>
            <person name="de Berardinis V."/>
            <person name="Baldwin D."/>
            <person name="Benes V."/>
            <person name="Biedler J."/>
            <person name="Blass C."/>
            <person name="Bolanos R."/>
            <person name="Boscus D."/>
            <person name="Barnstead M."/>
            <person name="Cai S."/>
            <person name="Center A."/>
            <person name="Chaturverdi K."/>
            <person name="Christophides G.K."/>
            <person name="Chrystal M.A."/>
            <person name="Clamp M."/>
            <person name="Cravchik A."/>
            <person name="Curwen V."/>
            <person name="Dana A."/>
            <person name="Delcher A."/>
            <person name="Dew I."/>
            <person name="Evans C.A."/>
            <person name="Flanigan M."/>
            <person name="Grundschober-Freimoser A."/>
            <person name="Friedli L."/>
            <person name="Gu Z."/>
            <person name="Guan P."/>
            <person name="Guigo R."/>
            <person name="Hillenmeyer M.E."/>
            <person name="Hladun S.L."/>
            <person name="Hogan J.R."/>
            <person name="Hong Y.S."/>
            <person name="Hoover J."/>
            <person name="Jaillon O."/>
            <person name="Ke Z."/>
            <person name="Kodira C."/>
            <person name="Kokoza E."/>
            <person name="Koutsos A."/>
            <person name="Letunic I."/>
            <person name="Levitsky A."/>
            <person name="Liang Y."/>
            <person name="Lin J.J."/>
            <person name="Lobo N.F."/>
            <person name="Lopez J.R."/>
            <person name="Malek J.A."/>
            <person name="McIntosh T.C."/>
            <person name="Meister S."/>
            <person name="Miller J."/>
            <person name="Mobarry C."/>
            <person name="Mongin E."/>
            <person name="Murphy S.D."/>
            <person name="O'Brochta D.A."/>
            <person name="Pfannkoch C."/>
            <person name="Qi R."/>
            <person name="Regier M.A."/>
            <person name="Remington K."/>
            <person name="Shao H."/>
            <person name="Sharakhova M.V."/>
            <person name="Sitter C.D."/>
            <person name="Shetty J."/>
            <person name="Smith T.J."/>
            <person name="Strong R."/>
            <person name="Sun J."/>
            <person name="Thomasova D."/>
            <person name="Ton L.Q."/>
            <person name="Topalis P."/>
            <person name="Tu Z."/>
            <person name="Unger M.F."/>
            <person name="Walenz B."/>
            <person name="Wang A."/>
            <person name="Wang J."/>
            <person name="Wang M."/>
            <person name="Wang X."/>
            <person name="Woodford K.J."/>
            <person name="Wortman J.R."/>
            <person name="Wu M."/>
            <person name="Yao A."/>
            <person name="Zdobnov E.M."/>
            <person name="Zhang H."/>
            <person name="Zhao Q."/>
            <person name="Zhao S."/>
            <person name="Zhu S.C."/>
            <person name="Zhimulev I."/>
            <person name="Coluzzi M."/>
            <person name="della Torre A."/>
            <person name="Roth C.W."/>
            <person name="Louis C."/>
            <person name="Kalush F."/>
            <person name="Mural R.J."/>
            <person name="Myers E.W."/>
            <person name="Adams M.D."/>
            <person name="Smith H.O."/>
            <person name="Broder S."/>
            <person name="Gardner M.J."/>
            <person name="Fraser C.M."/>
            <person name="Birney E."/>
            <person name="Bork P."/>
            <person name="Brey P.T."/>
            <person name="Venter J.C."/>
            <person name="Weissenbach J."/>
            <person name="Kafatos F.C."/>
            <person name="Collins F.H."/>
            <person name="Hoffman S.L."/>
        </authorList>
    </citation>
    <scope>NUCLEOTIDE SEQUENCE [LARGE SCALE GENOMIC DNA]</scope>
    <source>
        <strain evidence="5 6">PEST</strain>
    </source>
</reference>
<proteinExistence type="inferred from homology"/>
<evidence type="ECO:0000256" key="4">
    <source>
        <dbReference type="SAM" id="MobiDB-lite"/>
    </source>
</evidence>
<comment type="similarity">
    <text evidence="3">Belongs to the UTX family.</text>
</comment>
<keyword evidence="2" id="KW-0539">Nucleus</keyword>